<dbReference type="PANTHER" id="PTHR35889:SF3">
    <property type="entry name" value="F-BOX DOMAIN-CONTAINING PROTEIN"/>
    <property type="match status" value="1"/>
</dbReference>
<dbReference type="Pfam" id="PF07583">
    <property type="entry name" value="PSCyt2"/>
    <property type="match status" value="1"/>
</dbReference>
<gene>
    <name evidence="2" type="ORF">E3A20_25570</name>
</gene>
<evidence type="ECO:0000259" key="1">
    <source>
        <dbReference type="Pfam" id="PF07583"/>
    </source>
</evidence>
<keyword evidence="3" id="KW-1185">Reference proteome</keyword>
<accession>A0A5C6M556</accession>
<reference evidence="2 3" key="2">
    <citation type="submission" date="2019-08" db="EMBL/GenBank/DDBJ databases">
        <authorList>
            <person name="Henke P."/>
        </authorList>
    </citation>
    <scope>NUCLEOTIDE SEQUENCE [LARGE SCALE GENOMIC DNA]</scope>
    <source>
        <strain evidence="2">Phe10_nw2017</strain>
    </source>
</reference>
<feature type="non-terminal residue" evidence="2">
    <location>
        <position position="463"/>
    </location>
</feature>
<evidence type="ECO:0000313" key="2">
    <source>
        <dbReference type="EMBL" id="TWW08314.1"/>
    </source>
</evidence>
<protein>
    <recommendedName>
        <fullName evidence="1">DUF1549 domain-containing protein</fullName>
    </recommendedName>
</protein>
<dbReference type="Proteomes" id="UP000321083">
    <property type="component" value="Unassembled WGS sequence"/>
</dbReference>
<feature type="domain" description="DUF1549" evidence="1">
    <location>
        <begin position="47"/>
        <end position="247"/>
    </location>
</feature>
<organism evidence="2 3">
    <name type="scientific">Planctomyces bekefii</name>
    <dbReference type="NCBI Taxonomy" id="1653850"/>
    <lineage>
        <taxon>Bacteria</taxon>
        <taxon>Pseudomonadati</taxon>
        <taxon>Planctomycetota</taxon>
        <taxon>Planctomycetia</taxon>
        <taxon>Planctomycetales</taxon>
        <taxon>Planctomycetaceae</taxon>
        <taxon>Planctomyces</taxon>
    </lineage>
</organism>
<dbReference type="EMBL" id="SRHE01000731">
    <property type="protein sequence ID" value="TWW08314.1"/>
    <property type="molecule type" value="Genomic_DNA"/>
</dbReference>
<name>A0A5C6M556_9PLAN</name>
<evidence type="ECO:0000313" key="3">
    <source>
        <dbReference type="Proteomes" id="UP000321083"/>
    </source>
</evidence>
<sequence>DLAIWIRQGAVDPRSGQAVVNPIEVSARTHWAFQPIQAPAVAPGQHPIDFLIDQQLQTQNFTAAPSADMQTLVRRASFDLLGLPPTPRQLNTTADDFPRLLQELLSSPRYGERWGRHWLDVARYSDAKDGVLMYGDARIRPFAWTYRDYVINAFNNDRPLNQFIREQLAADRLGLPQDAPELAALGLLTLGRMFDRNKHDVIDDQIDVVGRGFLGLTLACARCHDHKFDPIPTADYYSLYGVFANASEPLERPRIGSVTAAGAAFEKEFSEKLQQVRDQELAHYQATLKLARERTVDYLVHVATTQPDVSETAIFFLSLVPDQLRPQITRRWRQTIARRAFPDDPVFGPWHDLLKDPTPRPADWMARGVDSRIISALVSATPKTPAEIATVYGETLKAAWESGASETDPLAALLISRDGPVWFPQEDTTFYLDRTPGDKFRGLVAELDSIAVRHPHAAPRAMV</sequence>
<feature type="non-terminal residue" evidence="2">
    <location>
        <position position="1"/>
    </location>
</feature>
<proteinExistence type="predicted"/>
<reference evidence="2 3" key="1">
    <citation type="submission" date="2019-08" db="EMBL/GenBank/DDBJ databases">
        <title>100 year-old enigma solved: identification of Planctomyces bekefii, the type genus and species of the phylum Planctomycetes.</title>
        <authorList>
            <person name="Svetlana D.N."/>
            <person name="Overmann J."/>
        </authorList>
    </citation>
    <scope>NUCLEOTIDE SEQUENCE [LARGE SCALE GENOMIC DNA]</scope>
    <source>
        <strain evidence="2">Phe10_nw2017</strain>
    </source>
</reference>
<dbReference type="PANTHER" id="PTHR35889">
    <property type="entry name" value="CYCLOINULO-OLIGOSACCHARIDE FRUCTANOTRANSFERASE-RELATED"/>
    <property type="match status" value="1"/>
</dbReference>
<dbReference type="AlphaFoldDB" id="A0A5C6M556"/>
<dbReference type="InterPro" id="IPR011444">
    <property type="entry name" value="DUF1549"/>
</dbReference>
<comment type="caution">
    <text evidence="2">The sequence shown here is derived from an EMBL/GenBank/DDBJ whole genome shotgun (WGS) entry which is preliminary data.</text>
</comment>